<evidence type="ECO:0000313" key="2">
    <source>
        <dbReference type="Proteomes" id="UP000054928"/>
    </source>
</evidence>
<keyword evidence="2" id="KW-1185">Reference proteome</keyword>
<dbReference type="Proteomes" id="UP000054928">
    <property type="component" value="Unassembled WGS sequence"/>
</dbReference>
<dbReference type="EMBL" id="CCYD01002939">
    <property type="protein sequence ID" value="CEG48379.1"/>
    <property type="molecule type" value="Genomic_DNA"/>
</dbReference>
<reference evidence="2" key="1">
    <citation type="submission" date="2014-09" db="EMBL/GenBank/DDBJ databases">
        <authorList>
            <person name="Sharma Rahul"/>
            <person name="Thines Marco"/>
        </authorList>
    </citation>
    <scope>NUCLEOTIDE SEQUENCE [LARGE SCALE GENOMIC DNA]</scope>
</reference>
<evidence type="ECO:0000313" key="1">
    <source>
        <dbReference type="EMBL" id="CEG48379.1"/>
    </source>
</evidence>
<name>A0A0N7L7Y6_PLAHL</name>
<protein>
    <submittedName>
        <fullName evidence="1">Uncharacterized protein</fullName>
    </submittedName>
</protein>
<dbReference type="RefSeq" id="XP_024584748.1">
    <property type="nucleotide sequence ID" value="XM_024719451.1"/>
</dbReference>
<dbReference type="AlphaFoldDB" id="A0A0N7L7Y6"/>
<dbReference type="OrthoDB" id="166729at2759"/>
<sequence length="165" mass="18617">MVRKGQVVESLATHSMSWSLLKMFGSTQVVFGKTEANSVFFRAFQPTPVSSPSASAKKILQTQHAGYPALAQNSKPYELLPEEAQRLKDLLLANASRQQHSRFNIFKLKRVVIPPVQIPPELSTPHAMNNIVAGSRIPVTKTMSMRCRARMLRRLPRRIDEHVAW</sequence>
<dbReference type="GeneID" id="36401259"/>
<organism evidence="1 2">
    <name type="scientific">Plasmopara halstedii</name>
    <name type="common">Downy mildew of sunflower</name>
    <dbReference type="NCBI Taxonomy" id="4781"/>
    <lineage>
        <taxon>Eukaryota</taxon>
        <taxon>Sar</taxon>
        <taxon>Stramenopiles</taxon>
        <taxon>Oomycota</taxon>
        <taxon>Peronosporomycetes</taxon>
        <taxon>Peronosporales</taxon>
        <taxon>Peronosporaceae</taxon>
        <taxon>Plasmopara</taxon>
    </lineage>
</organism>
<dbReference type="OMA" id="MRCRARM"/>
<accession>A0A0N7L7Y6</accession>
<proteinExistence type="predicted"/>